<organism evidence="2 3">
    <name type="scientific">Candidatus Acutalibacter pullicola</name>
    <dbReference type="NCBI Taxonomy" id="2838417"/>
    <lineage>
        <taxon>Bacteria</taxon>
        <taxon>Bacillati</taxon>
        <taxon>Bacillota</taxon>
        <taxon>Clostridia</taxon>
        <taxon>Eubacteriales</taxon>
        <taxon>Acutalibacteraceae</taxon>
        <taxon>Acutalibacter</taxon>
    </lineage>
</organism>
<evidence type="ECO:0000313" key="2">
    <source>
        <dbReference type="EMBL" id="HJB97946.1"/>
    </source>
</evidence>
<evidence type="ECO:0000259" key="1">
    <source>
        <dbReference type="Pfam" id="PF01636"/>
    </source>
</evidence>
<sequence length="321" mass="37164">MYVAPSRDAAYKRELLRTIEEIYGIAGRQLLPASSGYYGETWKLCTAEESFFLKLDYLLYHQAIFERGLSVVAYLCSQGLDFVGEVVPTKEGKLSASFHGAVLGVFRWLEGENVETDATKAPEYQLLCQVYQHTRPGLPLPSAEFSSQAALTFFENWQALEKDPVYPGAGEILALLEENRSLLEQRRERLDAFARRCEKEPGDCYITHGDAGGNFFVGKGKDAGKNFLVDWDEAMYAPLERDAWVMGCYPWARELFNNTLRRNNIPYELRLDRLGFYSYHMFFFYLNEFLSCLPFWNLYQRIEDYFENGWILERLQFADTL</sequence>
<reference evidence="2" key="2">
    <citation type="submission" date="2021-04" db="EMBL/GenBank/DDBJ databases">
        <authorList>
            <person name="Gilroy R."/>
        </authorList>
    </citation>
    <scope>NUCLEOTIDE SEQUENCE</scope>
    <source>
        <strain evidence="2">CHK185-1770</strain>
    </source>
</reference>
<comment type="caution">
    <text evidence="2">The sequence shown here is derived from an EMBL/GenBank/DDBJ whole genome shotgun (WGS) entry which is preliminary data.</text>
</comment>
<dbReference type="Gene3D" id="3.30.200.20">
    <property type="entry name" value="Phosphorylase Kinase, domain 1"/>
    <property type="match status" value="1"/>
</dbReference>
<proteinExistence type="predicted"/>
<evidence type="ECO:0000313" key="3">
    <source>
        <dbReference type="Proteomes" id="UP000826793"/>
    </source>
</evidence>
<dbReference type="Proteomes" id="UP000826793">
    <property type="component" value="Unassembled WGS sequence"/>
</dbReference>
<feature type="domain" description="Aminoglycoside phosphotransferase" evidence="1">
    <location>
        <begin position="31"/>
        <end position="255"/>
    </location>
</feature>
<accession>A0A9D2MWM5</accession>
<dbReference type="Pfam" id="PF01636">
    <property type="entry name" value="APH"/>
    <property type="match status" value="1"/>
</dbReference>
<name>A0A9D2MWM5_9FIRM</name>
<dbReference type="Gene3D" id="1.10.510.10">
    <property type="entry name" value="Transferase(Phosphotransferase) domain 1"/>
    <property type="match status" value="1"/>
</dbReference>
<dbReference type="InterPro" id="IPR002575">
    <property type="entry name" value="Aminoglycoside_PTrfase"/>
</dbReference>
<gene>
    <name evidence="2" type="ORF">H9710_05120</name>
</gene>
<dbReference type="Gene3D" id="1.20.58.840">
    <property type="match status" value="1"/>
</dbReference>
<dbReference type="AlphaFoldDB" id="A0A9D2MWM5"/>
<dbReference type="InterPro" id="IPR011009">
    <property type="entry name" value="Kinase-like_dom_sf"/>
</dbReference>
<dbReference type="SUPFAM" id="SSF56112">
    <property type="entry name" value="Protein kinase-like (PK-like)"/>
    <property type="match status" value="1"/>
</dbReference>
<protein>
    <submittedName>
        <fullName evidence="2">Aminoglycoside phosphotransferase family protein</fullName>
    </submittedName>
</protein>
<reference evidence="2" key="1">
    <citation type="journal article" date="2021" name="PeerJ">
        <title>Extensive microbial diversity within the chicken gut microbiome revealed by metagenomics and culture.</title>
        <authorList>
            <person name="Gilroy R."/>
            <person name="Ravi A."/>
            <person name="Getino M."/>
            <person name="Pursley I."/>
            <person name="Horton D.L."/>
            <person name="Alikhan N.F."/>
            <person name="Baker D."/>
            <person name="Gharbi K."/>
            <person name="Hall N."/>
            <person name="Watson M."/>
            <person name="Adriaenssens E.M."/>
            <person name="Foster-Nyarko E."/>
            <person name="Jarju S."/>
            <person name="Secka A."/>
            <person name="Antonio M."/>
            <person name="Oren A."/>
            <person name="Chaudhuri R.R."/>
            <person name="La Ragione R."/>
            <person name="Hildebrand F."/>
            <person name="Pallen M.J."/>
        </authorList>
    </citation>
    <scope>NUCLEOTIDE SEQUENCE</scope>
    <source>
        <strain evidence="2">CHK185-1770</strain>
    </source>
</reference>
<dbReference type="EMBL" id="DWXG01000040">
    <property type="protein sequence ID" value="HJB97946.1"/>
    <property type="molecule type" value="Genomic_DNA"/>
</dbReference>